<reference evidence="6 7" key="1">
    <citation type="submission" date="2019-02" db="EMBL/GenBank/DDBJ databases">
        <title>Draft genome sequence of Amycolatopsis sp. 8-3EHSu isolated from roots of Suaeda maritima.</title>
        <authorList>
            <person name="Duangmal K."/>
            <person name="Chantavorakit T."/>
        </authorList>
    </citation>
    <scope>NUCLEOTIDE SEQUENCE [LARGE SCALE GENOMIC DNA]</scope>
    <source>
        <strain evidence="6 7">8-3EHSu</strain>
    </source>
</reference>
<dbReference type="Gene3D" id="1.10.10.10">
    <property type="entry name" value="Winged helix-like DNA-binding domain superfamily/Winged helix DNA-binding domain"/>
    <property type="match status" value="1"/>
</dbReference>
<dbReference type="GO" id="GO:0003677">
    <property type="term" value="F:DNA binding"/>
    <property type="evidence" value="ECO:0007669"/>
    <property type="project" value="UniProtKB-KW"/>
</dbReference>
<dbReference type="SUPFAM" id="SSF46785">
    <property type="entry name" value="Winged helix' DNA-binding domain"/>
    <property type="match status" value="1"/>
</dbReference>
<dbReference type="PANTHER" id="PTHR46577">
    <property type="entry name" value="HTH-TYPE TRANSCRIPTIONAL REGULATORY PROTEIN GABR"/>
    <property type="match status" value="1"/>
</dbReference>
<comment type="caution">
    <text evidence="6">The sequence shown here is derived from an EMBL/GenBank/DDBJ whole genome shotgun (WGS) entry which is preliminary data.</text>
</comment>
<evidence type="ECO:0000256" key="3">
    <source>
        <dbReference type="ARBA" id="ARBA00023125"/>
    </source>
</evidence>
<dbReference type="PANTHER" id="PTHR46577:SF1">
    <property type="entry name" value="HTH-TYPE TRANSCRIPTIONAL REGULATORY PROTEIN GABR"/>
    <property type="match status" value="1"/>
</dbReference>
<dbReference type="CDD" id="cd07377">
    <property type="entry name" value="WHTH_GntR"/>
    <property type="match status" value="1"/>
</dbReference>
<sequence>MDGTVGQAPFELVAAEIRKAMREGELKPGDKLPPHRKLASQYGITTATVQRALRVLQEEGRLKSRPTIGVFVTEAAAEPEPLSLRQLAAEVAALRERVETLERSSGLPVAQ</sequence>
<evidence type="ECO:0000256" key="1">
    <source>
        <dbReference type="ARBA" id="ARBA00022898"/>
    </source>
</evidence>
<proteinExistence type="predicted"/>
<evidence type="ECO:0000313" key="7">
    <source>
        <dbReference type="Proteomes" id="UP000292003"/>
    </source>
</evidence>
<dbReference type="PROSITE" id="PS50949">
    <property type="entry name" value="HTH_GNTR"/>
    <property type="match status" value="1"/>
</dbReference>
<evidence type="ECO:0000313" key="6">
    <source>
        <dbReference type="EMBL" id="RZQ60849.1"/>
    </source>
</evidence>
<dbReference type="SMART" id="SM00345">
    <property type="entry name" value="HTH_GNTR"/>
    <property type="match status" value="1"/>
</dbReference>
<dbReference type="InterPro" id="IPR000524">
    <property type="entry name" value="Tscrpt_reg_HTH_GntR"/>
</dbReference>
<dbReference type="RefSeq" id="WP_130478422.1">
    <property type="nucleotide sequence ID" value="NZ_SFCC01000015.1"/>
</dbReference>
<name>A0A4Q7J1V6_9PSEU</name>
<dbReference type="OrthoDB" id="3615556at2"/>
<feature type="domain" description="HTH gntR-type" evidence="5">
    <location>
        <begin position="7"/>
        <end position="75"/>
    </location>
</feature>
<keyword evidence="2" id="KW-0805">Transcription regulation</keyword>
<evidence type="ECO:0000259" key="5">
    <source>
        <dbReference type="PROSITE" id="PS50949"/>
    </source>
</evidence>
<keyword evidence="4" id="KW-0804">Transcription</keyword>
<evidence type="ECO:0000256" key="4">
    <source>
        <dbReference type="ARBA" id="ARBA00023163"/>
    </source>
</evidence>
<protein>
    <submittedName>
        <fullName evidence="6">GntR family transcriptional regulator</fullName>
    </submittedName>
</protein>
<gene>
    <name evidence="6" type="ORF">EWH70_27505</name>
</gene>
<keyword evidence="3" id="KW-0238">DNA-binding</keyword>
<keyword evidence="1" id="KW-0663">Pyridoxal phosphate</keyword>
<dbReference type="GO" id="GO:0003700">
    <property type="term" value="F:DNA-binding transcription factor activity"/>
    <property type="evidence" value="ECO:0007669"/>
    <property type="project" value="InterPro"/>
</dbReference>
<accession>A0A4Q7J1V6</accession>
<dbReference type="Pfam" id="PF00392">
    <property type="entry name" value="GntR"/>
    <property type="match status" value="1"/>
</dbReference>
<evidence type="ECO:0000256" key="2">
    <source>
        <dbReference type="ARBA" id="ARBA00023015"/>
    </source>
</evidence>
<organism evidence="6 7">
    <name type="scientific">Amycolatopsis suaedae</name>
    <dbReference type="NCBI Taxonomy" id="2510978"/>
    <lineage>
        <taxon>Bacteria</taxon>
        <taxon>Bacillati</taxon>
        <taxon>Actinomycetota</taxon>
        <taxon>Actinomycetes</taxon>
        <taxon>Pseudonocardiales</taxon>
        <taxon>Pseudonocardiaceae</taxon>
        <taxon>Amycolatopsis</taxon>
    </lineage>
</organism>
<dbReference type="EMBL" id="SFCC01000015">
    <property type="protein sequence ID" value="RZQ60849.1"/>
    <property type="molecule type" value="Genomic_DNA"/>
</dbReference>
<keyword evidence="7" id="KW-1185">Reference proteome</keyword>
<dbReference type="InterPro" id="IPR036388">
    <property type="entry name" value="WH-like_DNA-bd_sf"/>
</dbReference>
<dbReference type="InterPro" id="IPR051446">
    <property type="entry name" value="HTH_trans_reg/aminotransferase"/>
</dbReference>
<dbReference type="InterPro" id="IPR036390">
    <property type="entry name" value="WH_DNA-bd_sf"/>
</dbReference>
<dbReference type="PRINTS" id="PR00035">
    <property type="entry name" value="HTHGNTR"/>
</dbReference>
<dbReference type="Proteomes" id="UP000292003">
    <property type="component" value="Unassembled WGS sequence"/>
</dbReference>
<dbReference type="AlphaFoldDB" id="A0A4Q7J1V6"/>